<dbReference type="CDD" id="cd04301">
    <property type="entry name" value="NAT_SF"/>
    <property type="match status" value="1"/>
</dbReference>
<proteinExistence type="predicted"/>
<evidence type="ECO:0000313" key="3">
    <source>
        <dbReference type="Proteomes" id="UP000658656"/>
    </source>
</evidence>
<dbReference type="AlphaFoldDB" id="A0A8H9IV31"/>
<accession>A0A8H9IV31</accession>
<dbReference type="GO" id="GO:0016747">
    <property type="term" value="F:acyltransferase activity, transferring groups other than amino-acyl groups"/>
    <property type="evidence" value="ECO:0007669"/>
    <property type="project" value="InterPro"/>
</dbReference>
<reference evidence="2" key="1">
    <citation type="journal article" date="2014" name="Int. J. Syst. Evol. Microbiol.">
        <title>Complete genome sequence of Corynebacterium casei LMG S-19264T (=DSM 44701T), isolated from a smear-ripened cheese.</title>
        <authorList>
            <consortium name="US DOE Joint Genome Institute (JGI-PGF)"/>
            <person name="Walter F."/>
            <person name="Albersmeier A."/>
            <person name="Kalinowski J."/>
            <person name="Ruckert C."/>
        </authorList>
    </citation>
    <scope>NUCLEOTIDE SEQUENCE</scope>
    <source>
        <strain evidence="2">CGMCC 4.7679</strain>
    </source>
</reference>
<keyword evidence="2" id="KW-0808">Transferase</keyword>
<organism evidence="2 3">
    <name type="scientific">Amycolatopsis bartoniae</name>
    <dbReference type="NCBI Taxonomy" id="941986"/>
    <lineage>
        <taxon>Bacteria</taxon>
        <taxon>Bacillati</taxon>
        <taxon>Actinomycetota</taxon>
        <taxon>Actinomycetes</taxon>
        <taxon>Pseudonocardiales</taxon>
        <taxon>Pseudonocardiaceae</taxon>
        <taxon>Amycolatopsis</taxon>
    </lineage>
</organism>
<dbReference type="Gene3D" id="3.40.630.30">
    <property type="match status" value="1"/>
</dbReference>
<dbReference type="InterPro" id="IPR000182">
    <property type="entry name" value="GNAT_dom"/>
</dbReference>
<dbReference type="RefSeq" id="WP_145937811.1">
    <property type="nucleotide sequence ID" value="NZ_BNAV01000002.1"/>
</dbReference>
<dbReference type="OrthoDB" id="7011037at2"/>
<name>A0A8H9IV31_9PSEU</name>
<dbReference type="Proteomes" id="UP000658656">
    <property type="component" value="Unassembled WGS sequence"/>
</dbReference>
<sequence>MNIRAGSVADLPEVLRLGDEAVEWLVARGRAAQWGAQPWSQDPERVQRVSEQIQGGDLQLAEVDGAVVGALILGERVPYVPPVDEPELYLVLLLASRQHRGVGAALIEFALAEARRRGVSVVRVDCWSGGDGKLVEYYRGQGFTPTVEVPVRDTTVQVFERRL</sequence>
<protein>
    <submittedName>
        <fullName evidence="2">GCN5 family N-acetyltransferase</fullName>
    </submittedName>
</protein>
<gene>
    <name evidence="2" type="ORF">GCM10017566_20050</name>
</gene>
<dbReference type="EMBL" id="BNAV01000002">
    <property type="protein sequence ID" value="GHF46911.1"/>
    <property type="molecule type" value="Genomic_DNA"/>
</dbReference>
<comment type="caution">
    <text evidence="2">The sequence shown here is derived from an EMBL/GenBank/DDBJ whole genome shotgun (WGS) entry which is preliminary data.</text>
</comment>
<dbReference type="InterPro" id="IPR016181">
    <property type="entry name" value="Acyl_CoA_acyltransferase"/>
</dbReference>
<dbReference type="Pfam" id="PF00583">
    <property type="entry name" value="Acetyltransf_1"/>
    <property type="match status" value="1"/>
</dbReference>
<dbReference type="PROSITE" id="PS50007">
    <property type="entry name" value="PIPLC_X_DOMAIN"/>
    <property type="match status" value="1"/>
</dbReference>
<reference evidence="2" key="2">
    <citation type="submission" date="2020-09" db="EMBL/GenBank/DDBJ databases">
        <authorList>
            <person name="Sun Q."/>
            <person name="Zhou Y."/>
        </authorList>
    </citation>
    <scope>NUCLEOTIDE SEQUENCE</scope>
    <source>
        <strain evidence="2">CGMCC 4.7679</strain>
    </source>
</reference>
<feature type="domain" description="N-acetyltransferase" evidence="1">
    <location>
        <begin position="1"/>
        <end position="163"/>
    </location>
</feature>
<evidence type="ECO:0000313" key="2">
    <source>
        <dbReference type="EMBL" id="GHF46911.1"/>
    </source>
</evidence>
<dbReference type="PROSITE" id="PS51186">
    <property type="entry name" value="GNAT"/>
    <property type="match status" value="1"/>
</dbReference>
<dbReference type="SUPFAM" id="SSF55729">
    <property type="entry name" value="Acyl-CoA N-acyltransferases (Nat)"/>
    <property type="match status" value="1"/>
</dbReference>
<evidence type="ECO:0000259" key="1">
    <source>
        <dbReference type="PROSITE" id="PS51186"/>
    </source>
</evidence>
<keyword evidence="3" id="KW-1185">Reference proteome</keyword>